<organism evidence="2 3">
    <name type="scientific">Cannabis sativa</name>
    <name type="common">Hemp</name>
    <name type="synonym">Marijuana</name>
    <dbReference type="NCBI Taxonomy" id="3483"/>
    <lineage>
        <taxon>Eukaryota</taxon>
        <taxon>Viridiplantae</taxon>
        <taxon>Streptophyta</taxon>
        <taxon>Embryophyta</taxon>
        <taxon>Tracheophyta</taxon>
        <taxon>Spermatophyta</taxon>
        <taxon>Magnoliopsida</taxon>
        <taxon>eudicotyledons</taxon>
        <taxon>Gunneridae</taxon>
        <taxon>Pentapetalae</taxon>
        <taxon>rosids</taxon>
        <taxon>fabids</taxon>
        <taxon>Rosales</taxon>
        <taxon>Cannabaceae</taxon>
        <taxon>Cannabis</taxon>
    </lineage>
</organism>
<name>A0A7J6FZG6_CANSA</name>
<evidence type="ECO:0000259" key="1">
    <source>
        <dbReference type="Pfam" id="PF13456"/>
    </source>
</evidence>
<comment type="caution">
    <text evidence="2">The sequence shown here is derived from an EMBL/GenBank/DDBJ whole genome shotgun (WGS) entry which is preliminary data.</text>
</comment>
<dbReference type="CDD" id="cd06222">
    <property type="entry name" value="RNase_H_like"/>
    <property type="match status" value="1"/>
</dbReference>
<feature type="domain" description="RNase H type-1" evidence="1">
    <location>
        <begin position="177"/>
        <end position="256"/>
    </location>
</feature>
<dbReference type="InterPro" id="IPR052929">
    <property type="entry name" value="RNase_H-like_EbsB-rel"/>
</dbReference>
<dbReference type="GO" id="GO:0004523">
    <property type="term" value="F:RNA-DNA hybrid ribonuclease activity"/>
    <property type="evidence" value="ECO:0007669"/>
    <property type="project" value="InterPro"/>
</dbReference>
<dbReference type="EMBL" id="JAATIQ010000164">
    <property type="protein sequence ID" value="KAF4375200.1"/>
    <property type="molecule type" value="Genomic_DNA"/>
</dbReference>
<dbReference type="InterPro" id="IPR012337">
    <property type="entry name" value="RNaseH-like_sf"/>
</dbReference>
<protein>
    <recommendedName>
        <fullName evidence="1">RNase H type-1 domain-containing protein</fullName>
    </recommendedName>
</protein>
<evidence type="ECO:0000313" key="2">
    <source>
        <dbReference type="EMBL" id="KAF4375200.1"/>
    </source>
</evidence>
<dbReference type="SUPFAM" id="SSF53098">
    <property type="entry name" value="Ribonuclease H-like"/>
    <property type="match status" value="1"/>
</dbReference>
<dbReference type="Proteomes" id="UP000583929">
    <property type="component" value="Unassembled WGS sequence"/>
</dbReference>
<accession>A0A7J6FZG6</accession>
<dbReference type="Pfam" id="PF13456">
    <property type="entry name" value="RVT_3"/>
    <property type="match status" value="1"/>
</dbReference>
<dbReference type="AlphaFoldDB" id="A0A7J6FZG6"/>
<dbReference type="InterPro" id="IPR036397">
    <property type="entry name" value="RNaseH_sf"/>
</dbReference>
<sequence length="259" mass="28672">MSGLENFTVSSLFQVNNRSWDVEVVRDLSSPKDAAIILGIPLNSSGGADSWYWVAEKNEWHILVSCNFTWSCWEYAGLAAASRDSSSLRSWLVDTFRLVNGESLGRVVMLCWAIWSARNDLLWKQRVRSVKDVVTFSDSSVDQWLKAQGKDIPLLSPLKDGDGSELWVKSFSGIKLNVDAAIFDHSSKHGFGCVVRNSNGELVAAFAGVKHGKVSPDLAEIMGIREALSWLKNHAYKQAIVETDNLVYAEAICSAERSV</sequence>
<evidence type="ECO:0000313" key="3">
    <source>
        <dbReference type="Proteomes" id="UP000583929"/>
    </source>
</evidence>
<dbReference type="InterPro" id="IPR044730">
    <property type="entry name" value="RNase_H-like_dom_plant"/>
</dbReference>
<dbReference type="PANTHER" id="PTHR47074:SF11">
    <property type="entry name" value="REVERSE TRANSCRIPTASE-LIKE PROTEIN"/>
    <property type="match status" value="1"/>
</dbReference>
<keyword evidence="3" id="KW-1185">Reference proteome</keyword>
<reference evidence="2 3" key="1">
    <citation type="journal article" date="2020" name="bioRxiv">
        <title>Sequence and annotation of 42 cannabis genomes reveals extensive copy number variation in cannabinoid synthesis and pathogen resistance genes.</title>
        <authorList>
            <person name="Mckernan K.J."/>
            <person name="Helbert Y."/>
            <person name="Kane L.T."/>
            <person name="Ebling H."/>
            <person name="Zhang L."/>
            <person name="Liu B."/>
            <person name="Eaton Z."/>
            <person name="Mclaughlin S."/>
            <person name="Kingan S."/>
            <person name="Baybayan P."/>
            <person name="Concepcion G."/>
            <person name="Jordan M."/>
            <person name="Riva A."/>
            <person name="Barbazuk W."/>
            <person name="Harkins T."/>
        </authorList>
    </citation>
    <scope>NUCLEOTIDE SEQUENCE [LARGE SCALE GENOMIC DNA]</scope>
    <source>
        <strain evidence="3">cv. Jamaican Lion 4</strain>
        <tissue evidence="2">Leaf</tissue>
    </source>
</reference>
<gene>
    <name evidence="2" type="ORF">G4B88_029598</name>
</gene>
<dbReference type="InterPro" id="IPR002156">
    <property type="entry name" value="RNaseH_domain"/>
</dbReference>
<proteinExistence type="predicted"/>
<dbReference type="Gene3D" id="3.30.420.10">
    <property type="entry name" value="Ribonuclease H-like superfamily/Ribonuclease H"/>
    <property type="match status" value="1"/>
</dbReference>
<dbReference type="GO" id="GO:0003676">
    <property type="term" value="F:nucleic acid binding"/>
    <property type="evidence" value="ECO:0007669"/>
    <property type="project" value="InterPro"/>
</dbReference>
<dbReference type="PANTHER" id="PTHR47074">
    <property type="entry name" value="BNAC02G40300D PROTEIN"/>
    <property type="match status" value="1"/>
</dbReference>